<feature type="domain" description="Maestro/Maestro-like HEAT-repeats" evidence="5">
    <location>
        <begin position="1314"/>
        <end position="1579"/>
    </location>
</feature>
<evidence type="ECO:0000313" key="7">
    <source>
        <dbReference type="Proteomes" id="UP000075809"/>
    </source>
</evidence>
<keyword evidence="1" id="KW-0677">Repeat</keyword>
<dbReference type="Pfam" id="PF23227">
    <property type="entry name" value="HEAT_MROH2B_C"/>
    <property type="match status" value="1"/>
</dbReference>
<dbReference type="PANTHER" id="PTHR23120">
    <property type="entry name" value="MAESTRO-RELATED HEAT DOMAIN-CONTAINING"/>
    <property type="match status" value="1"/>
</dbReference>
<dbReference type="InterPro" id="IPR048465">
    <property type="entry name" value="Maestro-like_HEAT"/>
</dbReference>
<evidence type="ECO:0000259" key="4">
    <source>
        <dbReference type="Pfam" id="PF23221"/>
    </source>
</evidence>
<dbReference type="InterPro" id="IPR055408">
    <property type="entry name" value="HEAT_MROH2B-like"/>
</dbReference>
<dbReference type="Pfam" id="PF23221">
    <property type="entry name" value="HEAT_MROH2B_1st"/>
    <property type="match status" value="1"/>
</dbReference>
<feature type="domain" description="MROH2B-like N-terminal HEAT-repeats" evidence="4">
    <location>
        <begin position="40"/>
        <end position="252"/>
    </location>
</feature>
<evidence type="ECO:0000259" key="5">
    <source>
        <dbReference type="Pfam" id="PF23227"/>
    </source>
</evidence>
<keyword evidence="7" id="KW-1185">Reference proteome</keyword>
<dbReference type="Gene3D" id="1.25.10.10">
    <property type="entry name" value="Leucine-rich Repeat Variant"/>
    <property type="match status" value="2"/>
</dbReference>
<dbReference type="InterPro" id="IPR045206">
    <property type="entry name" value="Maestro_heat-like_prot"/>
</dbReference>
<dbReference type="InterPro" id="IPR016024">
    <property type="entry name" value="ARM-type_fold"/>
</dbReference>
<evidence type="ECO:0000259" key="2">
    <source>
        <dbReference type="Pfam" id="PF21047"/>
    </source>
</evidence>
<reference evidence="6 7" key="1">
    <citation type="submission" date="2015-09" db="EMBL/GenBank/DDBJ databases">
        <title>Trachymyrmex zeteki WGS genome.</title>
        <authorList>
            <person name="Nygaard S."/>
            <person name="Hu H."/>
            <person name="Boomsma J."/>
            <person name="Zhang G."/>
        </authorList>
    </citation>
    <scope>NUCLEOTIDE SEQUENCE [LARGE SCALE GENOMIC DNA]</scope>
    <source>
        <strain evidence="6">Tzet28-1</strain>
        <tissue evidence="6">Whole body</tissue>
    </source>
</reference>
<feature type="domain" description="MROH2B-like HEAT-repeats" evidence="3">
    <location>
        <begin position="448"/>
        <end position="880"/>
    </location>
</feature>
<dbReference type="InterPro" id="IPR056282">
    <property type="entry name" value="MROH2B-like_N_HEAT"/>
</dbReference>
<accession>A0A151WYN7</accession>
<name>A0A151WYN7_9HYME</name>
<dbReference type="GO" id="GO:0005737">
    <property type="term" value="C:cytoplasm"/>
    <property type="evidence" value="ECO:0007669"/>
    <property type="project" value="TreeGrafter"/>
</dbReference>
<proteinExistence type="predicted"/>
<dbReference type="SUPFAM" id="SSF48371">
    <property type="entry name" value="ARM repeat"/>
    <property type="match status" value="2"/>
</dbReference>
<evidence type="ECO:0000313" key="6">
    <source>
        <dbReference type="EMBL" id="KYQ52998.1"/>
    </source>
</evidence>
<dbReference type="PANTHER" id="PTHR23120:SF0">
    <property type="entry name" value="MAESTRO HEAT-LIKE REPEAT FAMILY MEMBER 1"/>
    <property type="match status" value="1"/>
</dbReference>
<dbReference type="InterPro" id="IPR055406">
    <property type="entry name" value="HEAT_Maestro"/>
</dbReference>
<dbReference type="OrthoDB" id="1884734at2759"/>
<dbReference type="InterPro" id="IPR011989">
    <property type="entry name" value="ARM-like"/>
</dbReference>
<dbReference type="EMBL" id="KQ982649">
    <property type="protein sequence ID" value="KYQ52998.1"/>
    <property type="molecule type" value="Genomic_DNA"/>
</dbReference>
<dbReference type="Pfam" id="PF21047">
    <property type="entry name" value="HEAT_Maestro"/>
    <property type="match status" value="1"/>
</dbReference>
<gene>
    <name evidence="6" type="ORF">ALC60_07724</name>
</gene>
<dbReference type="Pfam" id="PF23210">
    <property type="entry name" value="HEAT_Maestro_2"/>
    <property type="match status" value="1"/>
</dbReference>
<evidence type="ECO:0000259" key="3">
    <source>
        <dbReference type="Pfam" id="PF23210"/>
    </source>
</evidence>
<dbReference type="Proteomes" id="UP000075809">
    <property type="component" value="Unassembled WGS sequence"/>
</dbReference>
<protein>
    <submittedName>
        <fullName evidence="6">HEAT repeat-containing protein 7A</fullName>
    </submittedName>
</protein>
<evidence type="ECO:0000256" key="1">
    <source>
        <dbReference type="ARBA" id="ARBA00022737"/>
    </source>
</evidence>
<sequence length="1583" mass="175274">MKEELEENYNSELPAVIGALLDTLNDKNQDVKQSVIESIERISKKNPEVVIHAAIYFWEMHKKISTEHMGSLLNIISNICRYSATSLNVDLVTSLAEVAVNELIGETENEAAELLIELCKIHCMQATGGLLTKLEPGVIPNPAIVFTIGKLAAANPYGMLSFVKITLTIMLPMLNQIREEILKQAICFMISKFCEAINDYITNGEDLSLGIKKQTFVEEICSVFDFLINNWLKTSRDSKSTEAILTTLVPIVSLLPVQQDSERIVKLTPVCLNLCRKQNVRLAAVRVIAVILSSVETENDKEAIRAFMEMIHQTLSEFVSICPFEATRDAVLTHYEVLQCSRSLVVLYPEEGLDRILQQLKSPIAHQRTRALVVLRHLINTLPPEDDGSLQRIALSLQESLGENGALQMVGAIVALAARPMFPLLPSQRAKFVRYMVSHCEIKSDDMEACSEALYLLATTVDGVESWLWPCLISALLDSACVASVTSVLRSLSPLAVKIIRNENSSTNERDFPGTKVLGRCLELLSNPVNRPAVMVFLKSAAPLVGHQVKPYWDEKLHELSQEFLHGRRNSRKSSKEMKDAIQWDLIWEKKVVEWLEESVKLEGESWGTKLADELALKVNTPGVAPLLASTCNNNAHITLLLELARSHGTTKEFARAVGICAKRHLSIVLKLMEEFCTIEDARKAPVRLLGFVKDTKAAATAEAAKAGLLQSYAEIAQKGDPQELFPVFEKYVLSWTIKQLHECKELSTKEAGLSVLEQVANAVHPVRLPESKGLRMKATALATLLGILQSSTGYRPLQLYPAILKAANSLIRIPPVLNNEERQIFLGAVLDKTISASSEIALQLHPEIMQQVVDELGTVSSEIVSDSADALSELVDILLPWMQSKSIVERKTTLLVLHTVLQSYYNSLKYTYPGGKLDAGKLVGRTLCWCADTEFALRPLAIDCMFLSLDIAARHRHVSPDNTLSEDIQEIKKELMIEDSSVSYGAVQRLAIAVSQKIPNGEIVSLAEGLIEGLLFYGEASLVAGIALSQHFQIKGSEISRTDVCLIENIIAQMRQMENASCRYIATVAIVSLMKHHPEEVIEYLLSQPLPLDPGTALCWKEIGNNDFLGPRALDMLLVKLESSNLFSDVPLPSVYSGRNNIASLSSLATIVGLKHLLESPHVESLITDTQLAGLLSVLLKYLSGWLHVEAPASVINTKYGYVPNRAAQKINPHTEVYSILTNILVIIQPNAAANLPIETTFASETQAEESLISTVRTLMKCISTKSEVLSNMTQYLGKLMTSTIPIQRGVAATFYSELIGKINCGTIWLDAIINTLHDAKADSSSLVRKLATIGLARIAYLDPRQVDEYFDNCMEALLDGLEETAGGEGGAEVVLESLRGLSVLLSVQYKRPISPRVVLALKPFIEKENWEMKLAAIDALGAIATNWHRSVMLPDDDLIDHLLGCLPSLIIRLEDSNITVVKTAQETLCKTTSIVQSEKLSHVIRTNLGPQVKFSFEDFSKDLINCLKEEFPQRAEELRNAVVRGYSRSENYHTRATSALLLGLFNSPRPEDVQRLLQLLRDRENIVRMRASQALSFCFTL</sequence>
<feature type="domain" description="Maestro-like HEAT-repeats" evidence="2">
    <location>
        <begin position="890"/>
        <end position="1107"/>
    </location>
</feature>
<dbReference type="STRING" id="64791.A0A151WYN7"/>
<dbReference type="KEGG" id="mzt:108724764"/>
<organism evidence="6 7">
    <name type="scientific">Mycetomoellerius zeteki</name>
    <dbReference type="NCBI Taxonomy" id="64791"/>
    <lineage>
        <taxon>Eukaryota</taxon>
        <taxon>Metazoa</taxon>
        <taxon>Ecdysozoa</taxon>
        <taxon>Arthropoda</taxon>
        <taxon>Hexapoda</taxon>
        <taxon>Insecta</taxon>
        <taxon>Pterygota</taxon>
        <taxon>Neoptera</taxon>
        <taxon>Endopterygota</taxon>
        <taxon>Hymenoptera</taxon>
        <taxon>Apocrita</taxon>
        <taxon>Aculeata</taxon>
        <taxon>Formicoidea</taxon>
        <taxon>Formicidae</taxon>
        <taxon>Myrmicinae</taxon>
        <taxon>Mycetomoellerius</taxon>
    </lineage>
</organism>